<keyword evidence="3" id="KW-1185">Reference proteome</keyword>
<organism evidence="2 3">
    <name type="scientific">Virgibacillus pantothenticus</name>
    <dbReference type="NCBI Taxonomy" id="1473"/>
    <lineage>
        <taxon>Bacteria</taxon>
        <taxon>Bacillati</taxon>
        <taxon>Bacillota</taxon>
        <taxon>Bacilli</taxon>
        <taxon>Bacillales</taxon>
        <taxon>Bacillaceae</taxon>
        <taxon>Virgibacillus</taxon>
    </lineage>
</organism>
<keyword evidence="1" id="KW-0472">Membrane</keyword>
<dbReference type="InterPro" id="IPR020204">
    <property type="entry name" value="Uncharacterised_YxaJ"/>
</dbReference>
<dbReference type="PATRIC" id="fig|1473.5.peg.3227"/>
<name>A0A0L0QVH7_VIRPA</name>
<sequence length="145" mass="16328">MLFYLKNRKGELFVKNKKYLIALTILSAFLFCGLIIVTSLSPLSELGDNANQFNSKGMWLSIAMILIFYLVPFILYTVGLNWMKIVMAVFCTIGIVMLLSTIVMVAIIGLINDNMLQLSSVMVISGMGVLVNIIWFFVAFRAREK</sequence>
<accession>A0A0L0QVH7</accession>
<feature type="transmembrane region" description="Helical" evidence="1">
    <location>
        <begin position="117"/>
        <end position="140"/>
    </location>
</feature>
<proteinExistence type="predicted"/>
<comment type="caution">
    <text evidence="2">The sequence shown here is derived from an EMBL/GenBank/DDBJ whole genome shotgun (WGS) entry which is preliminary data.</text>
</comment>
<keyword evidence="1" id="KW-0812">Transmembrane</keyword>
<feature type="transmembrane region" description="Helical" evidence="1">
    <location>
        <begin position="85"/>
        <end position="111"/>
    </location>
</feature>
<dbReference type="AlphaFoldDB" id="A0A0L0QVH7"/>
<feature type="transmembrane region" description="Helical" evidence="1">
    <location>
        <begin position="58"/>
        <end position="78"/>
    </location>
</feature>
<dbReference type="Proteomes" id="UP000036780">
    <property type="component" value="Unassembled WGS sequence"/>
</dbReference>
<evidence type="ECO:0000313" key="3">
    <source>
        <dbReference type="Proteomes" id="UP000036780"/>
    </source>
</evidence>
<keyword evidence="1" id="KW-1133">Transmembrane helix</keyword>
<reference evidence="3" key="1">
    <citation type="submission" date="2015-07" db="EMBL/GenBank/DDBJ databases">
        <title>Fjat-10053 dsm26.</title>
        <authorList>
            <person name="Liu B."/>
            <person name="Wang J."/>
            <person name="Zhu Y."/>
            <person name="Liu G."/>
            <person name="Chen Q."/>
            <person name="Chen Z."/>
            <person name="Lan J."/>
            <person name="Che J."/>
            <person name="Ge C."/>
            <person name="Shi H."/>
            <person name="Pan Z."/>
            <person name="Liu X."/>
        </authorList>
    </citation>
    <scope>NUCLEOTIDE SEQUENCE [LARGE SCALE GENOMIC DNA]</scope>
    <source>
        <strain evidence="3">DSM 26</strain>
    </source>
</reference>
<gene>
    <name evidence="2" type="ORF">AFK71_01600</name>
</gene>
<dbReference type="EMBL" id="LGTO01000002">
    <property type="protein sequence ID" value="KNE22561.1"/>
    <property type="molecule type" value="Genomic_DNA"/>
</dbReference>
<dbReference type="Pfam" id="PF17369">
    <property type="entry name" value="DUF5391"/>
    <property type="match status" value="1"/>
</dbReference>
<evidence type="ECO:0000256" key="1">
    <source>
        <dbReference type="SAM" id="Phobius"/>
    </source>
</evidence>
<feature type="transmembrane region" description="Helical" evidence="1">
    <location>
        <begin position="20"/>
        <end position="38"/>
    </location>
</feature>
<protein>
    <submittedName>
        <fullName evidence="2">Uncharacterized protein</fullName>
    </submittedName>
</protein>
<evidence type="ECO:0000313" key="2">
    <source>
        <dbReference type="EMBL" id="KNE22561.1"/>
    </source>
</evidence>